<dbReference type="EMBL" id="UIGY01000001">
    <property type="protein sequence ID" value="SUZ07050.1"/>
    <property type="molecule type" value="Genomic_DNA"/>
</dbReference>
<gene>
    <name evidence="4" type="ORF">BGT96224_2244</name>
    <name evidence="5" type="ORF">BGT96224V2_LOCUS327</name>
</gene>
<dbReference type="GO" id="GO:0016651">
    <property type="term" value="F:oxidoreductase activity, acting on NAD(P)H"/>
    <property type="evidence" value="ECO:0007669"/>
    <property type="project" value="InterPro"/>
</dbReference>
<dbReference type="Gene3D" id="3.90.180.10">
    <property type="entry name" value="Medium-chain alcohol dehydrogenases, catalytic domain"/>
    <property type="match status" value="1"/>
</dbReference>
<dbReference type="SUPFAM" id="SSF51735">
    <property type="entry name" value="NAD(P)-binding Rossmann-fold domains"/>
    <property type="match status" value="1"/>
</dbReference>
<evidence type="ECO:0000313" key="5">
    <source>
        <dbReference type="EMBL" id="SUZ07050.1"/>
    </source>
</evidence>
<dbReference type="InterPro" id="IPR047122">
    <property type="entry name" value="Trans-enoyl_RdTase-like"/>
</dbReference>
<evidence type="ECO:0000313" key="6">
    <source>
        <dbReference type="Proteomes" id="UP000053110"/>
    </source>
</evidence>
<proteinExistence type="inferred from homology"/>
<dbReference type="PANTHER" id="PTHR45348:SF2">
    <property type="entry name" value="ZINC-TYPE ALCOHOL DEHYDROGENASE-LIKE PROTEIN C2E1P3.01"/>
    <property type="match status" value="1"/>
</dbReference>
<organism evidence="5">
    <name type="scientific">Blumeria graminis f. sp. tritici 96224</name>
    <dbReference type="NCBI Taxonomy" id="1268274"/>
    <lineage>
        <taxon>Eukaryota</taxon>
        <taxon>Fungi</taxon>
        <taxon>Dikarya</taxon>
        <taxon>Ascomycota</taxon>
        <taxon>Pezizomycotina</taxon>
        <taxon>Leotiomycetes</taxon>
        <taxon>Erysiphales</taxon>
        <taxon>Erysiphaceae</taxon>
        <taxon>Blumeria</taxon>
    </lineage>
</organism>
<dbReference type="Gene3D" id="3.40.50.720">
    <property type="entry name" value="NAD(P)-binding Rossmann-like Domain"/>
    <property type="match status" value="1"/>
</dbReference>
<dbReference type="Proteomes" id="UP000053110">
    <property type="component" value="Unassembled WGS sequence"/>
</dbReference>
<comment type="similarity">
    <text evidence="1">Belongs to the zinc-containing alcohol dehydrogenase family.</text>
</comment>
<evidence type="ECO:0000313" key="4">
    <source>
        <dbReference type="EMBL" id="EPQ67707.1"/>
    </source>
</evidence>
<dbReference type="CDD" id="cd08249">
    <property type="entry name" value="enoyl_reductase_like"/>
    <property type="match status" value="1"/>
</dbReference>
<dbReference type="InterPro" id="IPR013154">
    <property type="entry name" value="ADH-like_N"/>
</dbReference>
<dbReference type="Pfam" id="PF08240">
    <property type="entry name" value="ADH_N"/>
    <property type="match status" value="1"/>
</dbReference>
<dbReference type="OrthoDB" id="48317at2759"/>
<dbReference type="SUPFAM" id="SSF50129">
    <property type="entry name" value="GroES-like"/>
    <property type="match status" value="1"/>
</dbReference>
<dbReference type="AlphaFoldDB" id="A0A061HMS5"/>
<accession>A0A061HMS5</accession>
<reference evidence="5" key="3">
    <citation type="submission" date="2018-07" db="EMBL/GenBank/DDBJ databases">
        <authorList>
            <person name="Quirk P.G."/>
            <person name="Krulwich T.A."/>
        </authorList>
    </citation>
    <scope>NUCLEOTIDE SEQUENCE</scope>
    <source>
        <strain evidence="5">96224</strain>
    </source>
</reference>
<protein>
    <submittedName>
        <fullName evidence="5">Bgt-2244</fullName>
    </submittedName>
</protein>
<dbReference type="InterPro" id="IPR020843">
    <property type="entry name" value="ER"/>
</dbReference>
<reference evidence="6" key="1">
    <citation type="journal article" date="2013" name="Nat. Genet.">
        <title>The wheat powdery mildew genome shows the unique evolution of an obligate biotroph.</title>
        <authorList>
            <person name="Wicker T."/>
            <person name="Oberhaensli S."/>
            <person name="Parlange F."/>
            <person name="Buchmann J.P."/>
            <person name="Shatalina M."/>
            <person name="Roffler S."/>
            <person name="Ben-David R."/>
            <person name="Dolezel J."/>
            <person name="Simkova H."/>
            <person name="Schulze-Lefert P."/>
            <person name="Spanu P.D."/>
            <person name="Bruggmann R."/>
            <person name="Amselem J."/>
            <person name="Quesneville H."/>
            <person name="Ver Loren van Themaat E."/>
            <person name="Paape T."/>
            <person name="Shimizu K.K."/>
            <person name="Keller B."/>
        </authorList>
    </citation>
    <scope>NUCLEOTIDE SEQUENCE [LARGE SCALE GENOMIC DNA]</scope>
    <source>
        <strain evidence="6">96224</strain>
    </source>
</reference>
<dbReference type="HOGENOM" id="CLU_026673_16_1_1"/>
<dbReference type="PANTHER" id="PTHR45348">
    <property type="entry name" value="HYPOTHETICAL OXIDOREDUCTASE (EUROFUNG)"/>
    <property type="match status" value="1"/>
</dbReference>
<sequence>MSTNMAIVVEKPGLAVKAEVPRPKLRDEYILVRVQAVALNPTDWKHVDFLTSKGALIGCDYAGIVEEIGSAVTKRFQVGDTICGFVHGGNEVQHEDGAFANYILAKGDLQIRIPSTLKVEEASTLGVGITTVGQALYQSLGLPLPVLSDMAFQSGEGETTKQTILIYGGSTATGALAIQFAKLSGLRVVTTSSPKNFDYLKSLGATAVFDYNLSSCSSDIRTAYPDIYLALDCISAGKSSTITVGAMSRVTPGYYTSLLPVSKDALKTINNTVQIKSTMAYTALGEHFTIGPKIFEANSEDLEFGRRFWELAAALLESKQIQIHKPGINKYGDGFEGILNGLQAMREGKVSAEKLVVTL</sequence>
<evidence type="ECO:0000259" key="3">
    <source>
        <dbReference type="SMART" id="SM00829"/>
    </source>
</evidence>
<dbReference type="InterPro" id="IPR011032">
    <property type="entry name" value="GroES-like_sf"/>
</dbReference>
<name>A0A061HMS5_BLUGR</name>
<evidence type="ECO:0000256" key="2">
    <source>
        <dbReference type="ARBA" id="ARBA00023002"/>
    </source>
</evidence>
<keyword evidence="2" id="KW-0560">Oxidoreductase</keyword>
<dbReference type="InterPro" id="IPR036291">
    <property type="entry name" value="NAD(P)-bd_dom_sf"/>
</dbReference>
<feature type="domain" description="Enoyl reductase (ER)" evidence="3">
    <location>
        <begin position="13"/>
        <end position="357"/>
    </location>
</feature>
<evidence type="ECO:0000256" key="1">
    <source>
        <dbReference type="ARBA" id="ARBA00008072"/>
    </source>
</evidence>
<dbReference type="InterPro" id="IPR013149">
    <property type="entry name" value="ADH-like_C"/>
</dbReference>
<reference evidence="4" key="2">
    <citation type="submission" date="2013-01" db="EMBL/GenBank/DDBJ databases">
        <title>The wheat powdery mildew genome reveals unique evolution of an obligate biotroph.</title>
        <authorList>
            <person name="Oberhaensli S."/>
            <person name="Wicker T."/>
            <person name="Keller B."/>
        </authorList>
    </citation>
    <scope>NUCLEOTIDE SEQUENCE</scope>
    <source>
        <strain evidence="4">96224</strain>
    </source>
</reference>
<dbReference type="Pfam" id="PF00107">
    <property type="entry name" value="ADH_zinc_N"/>
    <property type="match status" value="1"/>
</dbReference>
<dbReference type="EMBL" id="KE373403">
    <property type="protein sequence ID" value="EPQ67707.1"/>
    <property type="molecule type" value="Genomic_DNA"/>
</dbReference>
<dbReference type="SMART" id="SM00829">
    <property type="entry name" value="PKS_ER"/>
    <property type="match status" value="1"/>
</dbReference>